<feature type="domain" description="Helicase ATP-binding" evidence="15">
    <location>
        <begin position="37"/>
        <end position="450"/>
    </location>
</feature>
<dbReference type="GO" id="GO:0003678">
    <property type="term" value="F:DNA helicase activity"/>
    <property type="evidence" value="ECO:0007669"/>
    <property type="project" value="InterPro"/>
</dbReference>
<feature type="compositionally biased region" description="Acidic residues" evidence="14">
    <location>
        <begin position="192"/>
        <end position="213"/>
    </location>
</feature>
<organism evidence="16 17">
    <name type="scientific">Dimorphilus gyrociliatus</name>
    <dbReference type="NCBI Taxonomy" id="2664684"/>
    <lineage>
        <taxon>Eukaryota</taxon>
        <taxon>Metazoa</taxon>
        <taxon>Spiralia</taxon>
        <taxon>Lophotrochozoa</taxon>
        <taxon>Annelida</taxon>
        <taxon>Polychaeta</taxon>
        <taxon>Polychaeta incertae sedis</taxon>
        <taxon>Dinophilidae</taxon>
        <taxon>Dimorphilus</taxon>
    </lineage>
</organism>
<keyword evidence="5" id="KW-0547">Nucleotide-binding</keyword>
<dbReference type="SMART" id="SM00487">
    <property type="entry name" value="DEXDc"/>
    <property type="match status" value="1"/>
</dbReference>
<dbReference type="InterPro" id="IPR010614">
    <property type="entry name" value="RAD3-like_helicase_DEAD"/>
</dbReference>
<dbReference type="GO" id="GO:0034085">
    <property type="term" value="P:establishment of sister chromatid cohesion"/>
    <property type="evidence" value="ECO:0007669"/>
    <property type="project" value="TreeGrafter"/>
</dbReference>
<evidence type="ECO:0000256" key="8">
    <source>
        <dbReference type="ARBA" id="ARBA00022840"/>
    </source>
</evidence>
<keyword evidence="17" id="KW-1185">Reference proteome</keyword>
<comment type="subcellular location">
    <subcellularLocation>
        <location evidence="2">Nucleus</location>
    </subcellularLocation>
</comment>
<evidence type="ECO:0000256" key="1">
    <source>
        <dbReference type="ARBA" id="ARBA00001966"/>
    </source>
</evidence>
<dbReference type="FunFam" id="3.40.50.300:FF:001250">
    <property type="entry name" value="Putative ATP-dependent RNA helicase DDX11"/>
    <property type="match status" value="1"/>
</dbReference>
<dbReference type="SMART" id="SM00488">
    <property type="entry name" value="DEXDc2"/>
    <property type="match status" value="1"/>
</dbReference>
<evidence type="ECO:0000256" key="5">
    <source>
        <dbReference type="ARBA" id="ARBA00022741"/>
    </source>
</evidence>
<dbReference type="PANTHER" id="PTHR11472:SF41">
    <property type="entry name" value="ATP-DEPENDENT DNA HELICASE DDX11-RELATED"/>
    <property type="match status" value="1"/>
</dbReference>
<comment type="caution">
    <text evidence="16">The sequence shown here is derived from an EMBL/GenBank/DDBJ whole genome shotgun (WGS) entry which is preliminary data.</text>
</comment>
<gene>
    <name evidence="16" type="ORF">DGYR_LOCUS12072</name>
</gene>
<evidence type="ECO:0000256" key="9">
    <source>
        <dbReference type="ARBA" id="ARBA00023004"/>
    </source>
</evidence>
<dbReference type="GO" id="GO:0016818">
    <property type="term" value="F:hydrolase activity, acting on acid anhydrides, in phosphorus-containing anhydrides"/>
    <property type="evidence" value="ECO:0007669"/>
    <property type="project" value="InterPro"/>
</dbReference>
<dbReference type="Proteomes" id="UP000549394">
    <property type="component" value="Unassembled WGS sequence"/>
</dbReference>
<dbReference type="InterPro" id="IPR027417">
    <property type="entry name" value="P-loop_NTPase"/>
</dbReference>
<keyword evidence="12" id="KW-0539">Nucleus</keyword>
<evidence type="ECO:0000256" key="7">
    <source>
        <dbReference type="ARBA" id="ARBA00022806"/>
    </source>
</evidence>
<feature type="region of interest" description="Disordered" evidence="14">
    <location>
        <begin position="296"/>
        <end position="317"/>
    </location>
</feature>
<feature type="compositionally biased region" description="Basic and acidic residues" evidence="14">
    <location>
        <begin position="296"/>
        <end position="307"/>
    </location>
</feature>
<sequence length="915" mass="105365">MTDPFDDGLDDSYFQDVQLEFEEEKKDLTDSKIKLPVPETFPFPFPPYDIQVGFMKNVYECLENRGIGIFESPTGTGKSLSIACSALKWLIDNEERQKKDLDNLLSDNNEEESGGDWIKQHEIKKKKEDDAYELKKIIENRETLDARLKDLKKTLKEALELRKKTDKLDQEFRQIYKDQNVPDFKKMNENFEPLDNDDNDEDNLLVDDYDSDENDKKGNRCSDDENEEDLVTKILYCSRTHTQLSQFVHEVKKTDFSENSRVISLGSRQNFCINPSVRKLESLTLINDRCLELQKNKTKKKSSETPPKKRRKSEKIEKSCPYNKKENIRFYKDRALIEIQDIEDLTQQGKSIKACPYYGLRAAIPDAQLICLPYNTLLHKPTREKSGIKLKGNIVIIDEAHNLFETISSVYSVQIFGSQLIQAHSQLQQYHDKYRSRLKAKNLLYIKQLITILSCLIKALGGKAGINADSQSVGIDSRLETLNDFLFKNQLDHMNFFKIKKYCENSQISRKLHGFIENSLNEDENDKSENTKGVTSFLKTISKPKVTKNDIEENENLSVEEKQLKRSSPLMIIESFIETLTTADVDGRILISKQNLLSKSWIKFVLLNPALYIKDILEEARAVIVAGGTMQPFSEFKDRLFYAAGATSNRIIEYTCDHVIPPENIHPMALARGAGGIQLDFSYDSRRNFQILDELGKVVCNVCNIVPAGVVLFFPSYDFERIVTNRWNETDIIKKIEIKKRIFREPQKSSMVEKTLNEYKTCIDKNYRNFTGVNGAIIFSVVGGKLSEGINFSDNLGRCVIMIGLPYPNKKSVELQEKMNYLNQNMPKSSDGRLPGQVLYENLCMKAVNQSIGRAIRHKNDYASILLLDHRYLRPSIKSKLPKWIAKELKEHEKFGPAFASLNNFFREKSKLKSY</sequence>
<evidence type="ECO:0000256" key="14">
    <source>
        <dbReference type="SAM" id="MobiDB-lite"/>
    </source>
</evidence>
<reference evidence="16 17" key="1">
    <citation type="submission" date="2020-08" db="EMBL/GenBank/DDBJ databases">
        <authorList>
            <person name="Hejnol A."/>
        </authorList>
    </citation>
    <scope>NUCLEOTIDE SEQUENCE [LARGE SCALE GENOMIC DNA]</scope>
</reference>
<dbReference type="SUPFAM" id="SSF52540">
    <property type="entry name" value="P-loop containing nucleoside triphosphate hydrolases"/>
    <property type="match status" value="1"/>
</dbReference>
<dbReference type="PROSITE" id="PS51193">
    <property type="entry name" value="HELICASE_ATP_BIND_2"/>
    <property type="match status" value="1"/>
</dbReference>
<dbReference type="InterPro" id="IPR013020">
    <property type="entry name" value="Rad3/Chl1-like"/>
</dbReference>
<dbReference type="Pfam" id="PF13307">
    <property type="entry name" value="Helicase_C_2"/>
    <property type="match status" value="1"/>
</dbReference>
<evidence type="ECO:0000256" key="6">
    <source>
        <dbReference type="ARBA" id="ARBA00022801"/>
    </source>
</evidence>
<feature type="region of interest" description="Disordered" evidence="14">
    <location>
        <begin position="184"/>
        <end position="224"/>
    </location>
</feature>
<evidence type="ECO:0000256" key="3">
    <source>
        <dbReference type="ARBA" id="ARBA00008435"/>
    </source>
</evidence>
<comment type="similarity">
    <text evidence="3">Belongs to the DEAD box helicase family. DEAH subfamily. DDX11/CHL1 sub-subfamily.</text>
</comment>
<evidence type="ECO:0000256" key="2">
    <source>
        <dbReference type="ARBA" id="ARBA00004123"/>
    </source>
</evidence>
<dbReference type="Pfam" id="PF06733">
    <property type="entry name" value="DEAD_2"/>
    <property type="match status" value="1"/>
</dbReference>
<dbReference type="OrthoDB" id="267079at2759"/>
<dbReference type="GO" id="GO:0046872">
    <property type="term" value="F:metal ion binding"/>
    <property type="evidence" value="ECO:0007669"/>
    <property type="project" value="UniProtKB-KW"/>
</dbReference>
<dbReference type="GO" id="GO:0006139">
    <property type="term" value="P:nucleobase-containing compound metabolic process"/>
    <property type="evidence" value="ECO:0007669"/>
    <property type="project" value="InterPro"/>
</dbReference>
<dbReference type="SMART" id="SM00491">
    <property type="entry name" value="HELICc2"/>
    <property type="match status" value="1"/>
</dbReference>
<dbReference type="GO" id="GO:0005634">
    <property type="term" value="C:nucleus"/>
    <property type="evidence" value="ECO:0007669"/>
    <property type="project" value="UniProtKB-SubCell"/>
</dbReference>
<keyword evidence="13" id="KW-0175">Coiled coil</keyword>
<evidence type="ECO:0000256" key="12">
    <source>
        <dbReference type="ARBA" id="ARBA00023242"/>
    </source>
</evidence>
<dbReference type="GO" id="GO:0051536">
    <property type="term" value="F:iron-sulfur cluster binding"/>
    <property type="evidence" value="ECO:0007669"/>
    <property type="project" value="UniProtKB-KW"/>
</dbReference>
<dbReference type="PANTHER" id="PTHR11472">
    <property type="entry name" value="DNA REPAIR DEAD HELICASE RAD3/XP-D SUBFAMILY MEMBER"/>
    <property type="match status" value="1"/>
</dbReference>
<dbReference type="InterPro" id="IPR014001">
    <property type="entry name" value="Helicase_ATP-bd"/>
</dbReference>
<dbReference type="GO" id="GO:0005524">
    <property type="term" value="F:ATP binding"/>
    <property type="evidence" value="ECO:0007669"/>
    <property type="project" value="UniProtKB-KW"/>
</dbReference>
<dbReference type="InterPro" id="IPR045028">
    <property type="entry name" value="DinG/Rad3-like"/>
</dbReference>
<evidence type="ECO:0000256" key="4">
    <source>
        <dbReference type="ARBA" id="ARBA00022723"/>
    </source>
</evidence>
<comment type="cofactor">
    <cofactor evidence="1">
        <name>[4Fe-4S] cluster</name>
        <dbReference type="ChEBI" id="CHEBI:49883"/>
    </cofactor>
</comment>
<keyword evidence="7" id="KW-0347">Helicase</keyword>
<evidence type="ECO:0000313" key="17">
    <source>
        <dbReference type="Proteomes" id="UP000549394"/>
    </source>
</evidence>
<dbReference type="Gene3D" id="3.40.50.300">
    <property type="entry name" value="P-loop containing nucleotide triphosphate hydrolases"/>
    <property type="match status" value="3"/>
</dbReference>
<keyword evidence="6" id="KW-0378">Hydrolase</keyword>
<dbReference type="GO" id="GO:0003677">
    <property type="term" value="F:DNA binding"/>
    <property type="evidence" value="ECO:0007669"/>
    <property type="project" value="InterPro"/>
</dbReference>
<evidence type="ECO:0000259" key="15">
    <source>
        <dbReference type="PROSITE" id="PS51193"/>
    </source>
</evidence>
<dbReference type="NCBIfam" id="TIGR00604">
    <property type="entry name" value="rad3"/>
    <property type="match status" value="1"/>
</dbReference>
<feature type="compositionally biased region" description="Basic and acidic residues" evidence="14">
    <location>
        <begin position="214"/>
        <end position="223"/>
    </location>
</feature>
<keyword evidence="11" id="KW-0413">Isomerase</keyword>
<dbReference type="CDD" id="cd18788">
    <property type="entry name" value="SF2_C_XPD"/>
    <property type="match status" value="1"/>
</dbReference>
<keyword evidence="10" id="KW-0411">Iron-sulfur</keyword>
<keyword evidence="9" id="KW-0408">Iron</keyword>
<evidence type="ECO:0000256" key="13">
    <source>
        <dbReference type="SAM" id="Coils"/>
    </source>
</evidence>
<feature type="coiled-coil region" evidence="13">
    <location>
        <begin position="91"/>
        <end position="171"/>
    </location>
</feature>
<proteinExistence type="inferred from homology"/>
<name>A0A7I8W8U4_9ANNE</name>
<evidence type="ECO:0000256" key="10">
    <source>
        <dbReference type="ARBA" id="ARBA00023014"/>
    </source>
</evidence>
<keyword evidence="4" id="KW-0479">Metal-binding</keyword>
<keyword evidence="8" id="KW-0067">ATP-binding</keyword>
<accession>A0A7I8W8U4</accession>
<evidence type="ECO:0000256" key="11">
    <source>
        <dbReference type="ARBA" id="ARBA00023235"/>
    </source>
</evidence>
<dbReference type="InterPro" id="IPR006555">
    <property type="entry name" value="ATP-dep_Helicase_C"/>
</dbReference>
<dbReference type="AlphaFoldDB" id="A0A7I8W8U4"/>
<dbReference type="InterPro" id="IPR014013">
    <property type="entry name" value="Helic_SF1/SF2_ATP-bd_DinG/Rad3"/>
</dbReference>
<dbReference type="InterPro" id="IPR006554">
    <property type="entry name" value="Helicase-like_DEXD_c2"/>
</dbReference>
<protein>
    <submittedName>
        <fullName evidence="16">DgyrCDS12815</fullName>
    </submittedName>
</protein>
<dbReference type="EMBL" id="CAJFCJ010000021">
    <property type="protein sequence ID" value="CAD5124537.1"/>
    <property type="molecule type" value="Genomic_DNA"/>
</dbReference>
<evidence type="ECO:0000313" key="16">
    <source>
        <dbReference type="EMBL" id="CAD5124537.1"/>
    </source>
</evidence>